<evidence type="ECO:0000313" key="3">
    <source>
        <dbReference type="Proteomes" id="UP000070544"/>
    </source>
</evidence>
<protein>
    <submittedName>
        <fullName evidence="2">Uncharacterized protein</fullName>
    </submittedName>
</protein>
<accession>A0A139A8E5</accession>
<organism evidence="2 3">
    <name type="scientific">Gonapodya prolifera (strain JEL478)</name>
    <name type="common">Monoblepharis prolifera</name>
    <dbReference type="NCBI Taxonomy" id="1344416"/>
    <lineage>
        <taxon>Eukaryota</taxon>
        <taxon>Fungi</taxon>
        <taxon>Fungi incertae sedis</taxon>
        <taxon>Chytridiomycota</taxon>
        <taxon>Chytridiomycota incertae sedis</taxon>
        <taxon>Monoblepharidomycetes</taxon>
        <taxon>Monoblepharidales</taxon>
        <taxon>Gonapodyaceae</taxon>
        <taxon>Gonapodya</taxon>
    </lineage>
</organism>
<dbReference type="Gene3D" id="3.40.1350.60">
    <property type="match status" value="1"/>
</dbReference>
<evidence type="ECO:0000256" key="1">
    <source>
        <dbReference type="SAM" id="MobiDB-lite"/>
    </source>
</evidence>
<dbReference type="OMA" id="CHCPVTG"/>
<keyword evidence="3" id="KW-1185">Reference proteome</keyword>
<gene>
    <name evidence="2" type="ORF">M427DRAFT_59085</name>
</gene>
<reference evidence="2 3" key="1">
    <citation type="journal article" date="2015" name="Genome Biol. Evol.">
        <title>Phylogenomic analyses indicate that early fungi evolved digesting cell walls of algal ancestors of land plants.</title>
        <authorList>
            <person name="Chang Y."/>
            <person name="Wang S."/>
            <person name="Sekimoto S."/>
            <person name="Aerts A.L."/>
            <person name="Choi C."/>
            <person name="Clum A."/>
            <person name="LaButti K.M."/>
            <person name="Lindquist E.A."/>
            <person name="Yee Ngan C."/>
            <person name="Ohm R.A."/>
            <person name="Salamov A.A."/>
            <person name="Grigoriev I.V."/>
            <person name="Spatafora J.W."/>
            <person name="Berbee M.L."/>
        </authorList>
    </citation>
    <scope>NUCLEOTIDE SEQUENCE [LARGE SCALE GENOMIC DNA]</scope>
    <source>
        <strain evidence="2 3">JEL478</strain>
    </source>
</reference>
<feature type="compositionally biased region" description="Basic residues" evidence="1">
    <location>
        <begin position="78"/>
        <end position="92"/>
    </location>
</feature>
<dbReference type="EMBL" id="KQ965783">
    <property type="protein sequence ID" value="KXS12974.1"/>
    <property type="molecule type" value="Genomic_DNA"/>
</dbReference>
<feature type="region of interest" description="Disordered" evidence="1">
    <location>
        <begin position="38"/>
        <end position="96"/>
    </location>
</feature>
<dbReference type="Proteomes" id="UP000070544">
    <property type="component" value="Unassembled WGS sequence"/>
</dbReference>
<sequence>MRVQIYDEEKEEDCHCPVTGRIGNLDFSVGDVPCLVSSPGLSWAHDRDRNSDPDPEADADLPDPGTPSDEPVPTPHPPKPKPRRSPTARPRKTNYTVEAISLSPLSTPHAGMRWVGVNQTRVNRFVEHFLRNPFPGLGSEGGGGGAGTGLAATLGLAGAGDVQREVSVGDSKVDFCVGGRVWIEIKTPLIHIPDAQSHPAAKPEQAALQTFQRLVKHFKELTKIMKTVKKEQQRVLKLTATTTTVGKGSPKRKRKRTANEVSDESPALDEPTDPAPPPPPPPIRCIFLLVFMYDAPPFRRPSATAGNKEITAAARAAQKAGVEMWQCNMRFDMGGVQVSSVQRLEDDY</sequence>
<dbReference type="AlphaFoldDB" id="A0A139A8E5"/>
<evidence type="ECO:0000313" key="2">
    <source>
        <dbReference type="EMBL" id="KXS12974.1"/>
    </source>
</evidence>
<dbReference type="OrthoDB" id="5590862at2759"/>
<name>A0A139A8E5_GONPJ</name>
<feature type="compositionally biased region" description="Acidic residues" evidence="1">
    <location>
        <begin position="261"/>
        <end position="272"/>
    </location>
</feature>
<feature type="region of interest" description="Disordered" evidence="1">
    <location>
        <begin position="239"/>
        <end position="280"/>
    </location>
</feature>
<proteinExistence type="predicted"/>